<dbReference type="CDD" id="cd06850">
    <property type="entry name" value="biotinyl_domain"/>
    <property type="match status" value="1"/>
</dbReference>
<feature type="region of interest" description="Disordered" evidence="10">
    <location>
        <begin position="37"/>
        <end position="58"/>
    </location>
</feature>
<evidence type="ECO:0000313" key="13">
    <source>
        <dbReference type="Proteomes" id="UP000285636"/>
    </source>
</evidence>
<dbReference type="GO" id="GO:0003989">
    <property type="term" value="F:acetyl-CoA carboxylase activity"/>
    <property type="evidence" value="ECO:0007669"/>
    <property type="project" value="InterPro"/>
</dbReference>
<keyword evidence="8 9" id="KW-0092">Biotin</keyword>
<sequence length="155" mass="16916">MSLTHKEARRILETLDHARHLDFLEVRIGDTTLTASKSGTVQRSLEPVQGTTPGKPAQPAPAVVAASEPEVAEGQVAVRATMMGTFYRKPSPDQPSFVEENTTVEAGTPLCLVEAMKLFNTLASPVKGRVVRIVAQDLQMVQRDQLLMIIEPEAR</sequence>
<feature type="domain" description="Lipoyl-binding" evidence="11">
    <location>
        <begin position="75"/>
        <end position="151"/>
    </location>
</feature>
<keyword evidence="4 9" id="KW-0444">Lipid biosynthesis</keyword>
<comment type="pathway">
    <text evidence="2 9">Lipid metabolism; fatty acid biosynthesis.</text>
</comment>
<evidence type="ECO:0000256" key="4">
    <source>
        <dbReference type="ARBA" id="ARBA00022516"/>
    </source>
</evidence>
<dbReference type="EMBL" id="MOBK01000001">
    <property type="protein sequence ID" value="RON24743.1"/>
    <property type="molecule type" value="Genomic_DNA"/>
</dbReference>
<evidence type="ECO:0000256" key="5">
    <source>
        <dbReference type="ARBA" id="ARBA00022832"/>
    </source>
</evidence>
<dbReference type="PRINTS" id="PR01071">
    <property type="entry name" value="ACOABIOTINCC"/>
</dbReference>
<evidence type="ECO:0000256" key="7">
    <source>
        <dbReference type="ARBA" id="ARBA00023160"/>
    </source>
</evidence>
<keyword evidence="5 9" id="KW-0276">Fatty acid metabolism</keyword>
<dbReference type="PANTHER" id="PTHR45266">
    <property type="entry name" value="OXALOACETATE DECARBOXYLASE ALPHA CHAIN"/>
    <property type="match status" value="1"/>
</dbReference>
<dbReference type="GO" id="GO:0009317">
    <property type="term" value="C:acetyl-CoA carboxylase complex"/>
    <property type="evidence" value="ECO:0007669"/>
    <property type="project" value="InterPro"/>
</dbReference>
<accession>A0A423IH23</accession>
<dbReference type="AlphaFoldDB" id="A0A423IH23"/>
<evidence type="ECO:0000259" key="11">
    <source>
        <dbReference type="PROSITE" id="PS50968"/>
    </source>
</evidence>
<evidence type="ECO:0000256" key="6">
    <source>
        <dbReference type="ARBA" id="ARBA00023098"/>
    </source>
</evidence>
<dbReference type="InterPro" id="IPR001249">
    <property type="entry name" value="AcCoA_biotinCC"/>
</dbReference>
<dbReference type="Gene3D" id="2.40.50.100">
    <property type="match status" value="1"/>
</dbReference>
<gene>
    <name evidence="12" type="ORF">BK660_03500</name>
</gene>
<evidence type="ECO:0000256" key="10">
    <source>
        <dbReference type="SAM" id="MobiDB-lite"/>
    </source>
</evidence>
<evidence type="ECO:0000256" key="1">
    <source>
        <dbReference type="ARBA" id="ARBA00003761"/>
    </source>
</evidence>
<evidence type="ECO:0000256" key="8">
    <source>
        <dbReference type="ARBA" id="ARBA00023267"/>
    </source>
</evidence>
<comment type="caution">
    <text evidence="12">The sequence shown here is derived from an EMBL/GenBank/DDBJ whole genome shotgun (WGS) entry which is preliminary data.</text>
</comment>
<keyword evidence="6 9" id="KW-0443">Lipid metabolism</keyword>
<dbReference type="GO" id="GO:0006633">
    <property type="term" value="P:fatty acid biosynthetic process"/>
    <property type="evidence" value="ECO:0007669"/>
    <property type="project" value="UniProtKB-UniPathway"/>
</dbReference>
<comment type="function">
    <text evidence="1 9">This protein is a component of the acetyl coenzyme A carboxylase complex; first, biotin carboxylase catalyzes the carboxylation of the carrier protein and then the transcarboxylase transfers the carboxyl group to form malonyl-CoA.</text>
</comment>
<evidence type="ECO:0000256" key="9">
    <source>
        <dbReference type="RuleBase" id="RU364072"/>
    </source>
</evidence>
<evidence type="ECO:0000256" key="3">
    <source>
        <dbReference type="ARBA" id="ARBA00017562"/>
    </source>
</evidence>
<dbReference type="PROSITE" id="PS50968">
    <property type="entry name" value="BIOTINYL_LIPOYL"/>
    <property type="match status" value="1"/>
</dbReference>
<evidence type="ECO:0000313" key="12">
    <source>
        <dbReference type="EMBL" id="RON24743.1"/>
    </source>
</evidence>
<dbReference type="InterPro" id="IPR050709">
    <property type="entry name" value="Biotin_Carboxyl_Carrier/Decarb"/>
</dbReference>
<reference evidence="12 13" key="1">
    <citation type="submission" date="2016-10" db="EMBL/GenBank/DDBJ databases">
        <title>Comparative genome analysis of multiple Pseudomonas spp. focuses on biocontrol and plant growth promoting traits.</title>
        <authorList>
            <person name="Tao X.-Y."/>
            <person name="Taylor C.G."/>
        </authorList>
    </citation>
    <scope>NUCLEOTIDE SEQUENCE [LARGE SCALE GENOMIC DNA]</scope>
    <source>
        <strain evidence="12 13">38D7</strain>
    </source>
</reference>
<keyword evidence="7 9" id="KW-0275">Fatty acid biosynthesis</keyword>
<proteinExistence type="predicted"/>
<dbReference type="PROSITE" id="PS00188">
    <property type="entry name" value="BIOTIN"/>
    <property type="match status" value="1"/>
</dbReference>
<dbReference type="Proteomes" id="UP000285636">
    <property type="component" value="Unassembled WGS sequence"/>
</dbReference>
<evidence type="ECO:0000256" key="2">
    <source>
        <dbReference type="ARBA" id="ARBA00005194"/>
    </source>
</evidence>
<dbReference type="InterPro" id="IPR011053">
    <property type="entry name" value="Single_hybrid_motif"/>
</dbReference>
<dbReference type="Pfam" id="PF00364">
    <property type="entry name" value="Biotin_lipoyl"/>
    <property type="match status" value="1"/>
</dbReference>
<dbReference type="UniPathway" id="UPA00094"/>
<protein>
    <recommendedName>
        <fullName evidence="3 9">Biotin carboxyl carrier protein of acetyl-CoA carboxylase</fullName>
    </recommendedName>
</protein>
<dbReference type="SUPFAM" id="SSF51230">
    <property type="entry name" value="Single hybrid motif"/>
    <property type="match status" value="1"/>
</dbReference>
<name>A0A423IH23_9PSED</name>
<organism evidence="12 13">
    <name type="scientific">Pseudomonas brassicacearum</name>
    <dbReference type="NCBI Taxonomy" id="930166"/>
    <lineage>
        <taxon>Bacteria</taxon>
        <taxon>Pseudomonadati</taxon>
        <taxon>Pseudomonadota</taxon>
        <taxon>Gammaproteobacteria</taxon>
        <taxon>Pseudomonadales</taxon>
        <taxon>Pseudomonadaceae</taxon>
        <taxon>Pseudomonas</taxon>
    </lineage>
</organism>
<dbReference type="InterPro" id="IPR000089">
    <property type="entry name" value="Biotin_lipoyl"/>
</dbReference>
<dbReference type="PANTHER" id="PTHR45266:SF3">
    <property type="entry name" value="OXALOACETATE DECARBOXYLASE ALPHA CHAIN"/>
    <property type="match status" value="1"/>
</dbReference>
<dbReference type="InterPro" id="IPR001882">
    <property type="entry name" value="Biotin_BS"/>
</dbReference>
<dbReference type="RefSeq" id="WP_123432117.1">
    <property type="nucleotide sequence ID" value="NZ_MOBK01000001.1"/>
</dbReference>